<keyword evidence="2" id="KW-1185">Reference proteome</keyword>
<dbReference type="Proteomes" id="UP000185473">
    <property type="component" value="Chromosome"/>
</dbReference>
<dbReference type="RefSeq" id="WP_075270602.1">
    <property type="nucleotide sequence ID" value="NZ_CP014332.1"/>
</dbReference>
<proteinExistence type="predicted"/>
<dbReference type="OrthoDB" id="2147655at2"/>
<reference evidence="1 2" key="1">
    <citation type="submission" date="2016-02" db="EMBL/GenBank/DDBJ databases">
        <title>Complete Genome Sequence of Weissella jogaejeotgali FOL01.</title>
        <authorList>
            <person name="Lee J.-H."/>
            <person name="Ku H.-J."/>
        </authorList>
    </citation>
    <scope>NUCLEOTIDE SEQUENCE [LARGE SCALE GENOMIC DNA]</scope>
    <source>
        <strain evidence="1 2">FOL01</strain>
    </source>
</reference>
<sequence length="128" mass="15517">MATNENKIDPERFLAMLLQYSRDSHYNHINVSVRLNRNPAYTRQVMNIKLKRISKKFGNDERFYVSMTAEEAKKFLSLINHLKEDMFANFAKKITWHTELLERTQQEFGYHQIRERDQYNNLEFELLL</sequence>
<gene>
    <name evidence="1" type="ORF">FOL01_0390</name>
</gene>
<organism evidence="1 2">
    <name type="scientific">Weissella jogaejeotgali</name>
    <dbReference type="NCBI Taxonomy" id="1631871"/>
    <lineage>
        <taxon>Bacteria</taxon>
        <taxon>Bacillati</taxon>
        <taxon>Bacillota</taxon>
        <taxon>Bacilli</taxon>
        <taxon>Lactobacillales</taxon>
        <taxon>Lactobacillaceae</taxon>
        <taxon>Weissella</taxon>
    </lineage>
</organism>
<accession>A0A1L6R9M0</accession>
<evidence type="ECO:0000313" key="1">
    <source>
        <dbReference type="EMBL" id="APS41249.1"/>
    </source>
</evidence>
<dbReference type="KEGG" id="wjo:FOL01_0390"/>
<dbReference type="EMBL" id="CP014332">
    <property type="protein sequence ID" value="APS41249.1"/>
    <property type="molecule type" value="Genomic_DNA"/>
</dbReference>
<dbReference type="AlphaFoldDB" id="A0A1L6R9M0"/>
<protein>
    <submittedName>
        <fullName evidence="1">Uncharacterized protein</fullName>
    </submittedName>
</protein>
<evidence type="ECO:0000313" key="2">
    <source>
        <dbReference type="Proteomes" id="UP000185473"/>
    </source>
</evidence>
<name>A0A1L6R9M0_9LACO</name>